<dbReference type="InterPro" id="IPR027546">
    <property type="entry name" value="Sirtuin_class_III"/>
</dbReference>
<dbReference type="Gene3D" id="3.30.1600.10">
    <property type="entry name" value="SIR2/SIRT2 'Small Domain"/>
    <property type="match status" value="1"/>
</dbReference>
<keyword evidence="3" id="KW-0862">Zinc</keyword>
<dbReference type="EMBL" id="SMAS01000002">
    <property type="protein sequence ID" value="TCT36603.1"/>
    <property type="molecule type" value="Genomic_DNA"/>
</dbReference>
<dbReference type="Pfam" id="PF02146">
    <property type="entry name" value="SIR2"/>
    <property type="match status" value="1"/>
</dbReference>
<dbReference type="GO" id="GO:0017136">
    <property type="term" value="F:histone deacetylase activity, NAD-dependent"/>
    <property type="evidence" value="ECO:0007669"/>
    <property type="project" value="TreeGrafter"/>
</dbReference>
<feature type="binding site" evidence="3">
    <location>
        <begin position="127"/>
        <end position="130"/>
    </location>
    <ligand>
        <name>NAD(+)</name>
        <dbReference type="ChEBI" id="CHEBI:57540"/>
    </ligand>
</feature>
<dbReference type="HAMAP" id="MF_01121">
    <property type="entry name" value="Sirtuin_ClassIII"/>
    <property type="match status" value="1"/>
</dbReference>
<keyword evidence="2 3" id="KW-0520">NAD</keyword>
<dbReference type="Proteomes" id="UP000295055">
    <property type="component" value="Unassembled WGS sequence"/>
</dbReference>
<dbReference type="GO" id="GO:0036054">
    <property type="term" value="F:protein-malonyllysine demalonylase activity"/>
    <property type="evidence" value="ECO:0007669"/>
    <property type="project" value="InterPro"/>
</dbReference>
<keyword evidence="3" id="KW-0479">Metal-binding</keyword>
<protein>
    <recommendedName>
        <fullName evidence="3">NAD-dependent protein deacylase</fullName>
        <ecNumber evidence="3">2.3.1.286</ecNumber>
    </recommendedName>
    <alternativeName>
        <fullName evidence="3">Regulatory protein SIR2 homolog</fullName>
    </alternativeName>
</protein>
<gene>
    <name evidence="3" type="primary">cobB</name>
    <name evidence="6" type="ORF">EC835_10252</name>
</gene>
<keyword evidence="3" id="KW-0963">Cytoplasm</keyword>
<dbReference type="PROSITE" id="PS50305">
    <property type="entry name" value="SIRTUIN"/>
    <property type="match status" value="1"/>
</dbReference>
<evidence type="ECO:0000256" key="1">
    <source>
        <dbReference type="ARBA" id="ARBA00022679"/>
    </source>
</evidence>
<dbReference type="GO" id="GO:0008270">
    <property type="term" value="F:zinc ion binding"/>
    <property type="evidence" value="ECO:0007669"/>
    <property type="project" value="UniProtKB-UniRule"/>
</dbReference>
<sequence>MLRFRRRLKKISKNKCKRRQRLRNRSYYIDNRLLSMQNINVVVLTGAGISAESGIQTFRSADGLWEEHRVEDVATPEGFARDPQLVQRFYNERRRQLQQENIQPNAAHYALAKLEQALGDRFLLVTQNIDNLHERAGSKRVVHMHGELLKVRCNWSNQVLEWKGDLSVEERCHCCQFPQPLRPHIVWFGEMPFEMDRIYQALGEATLFISIGTSGHVYPAAGFVHEARLQGAHTVQLNLEPSQVESEFEERHYGLASKVVSEYVDDLLAKLNSEE</sequence>
<dbReference type="PANTHER" id="PTHR11085:SF4">
    <property type="entry name" value="NAD-DEPENDENT PROTEIN DEACYLASE"/>
    <property type="match status" value="1"/>
</dbReference>
<dbReference type="AlphaFoldDB" id="A0A4R3NNV4"/>
<reference evidence="6 7" key="1">
    <citation type="submission" date="2019-03" db="EMBL/GenBank/DDBJ databases">
        <title>Genomic analyses of the natural microbiome of Caenorhabditis elegans.</title>
        <authorList>
            <person name="Samuel B."/>
        </authorList>
    </citation>
    <scope>NUCLEOTIDE SEQUENCE [LARGE SCALE GENOMIC DNA]</scope>
    <source>
        <strain evidence="6 7">JUb102</strain>
    </source>
</reference>
<dbReference type="GO" id="GO:0160013">
    <property type="term" value="F:NAD-dependent protein de-2-hydroxyisobutyrylase activity"/>
    <property type="evidence" value="ECO:0007669"/>
    <property type="project" value="RHEA"/>
</dbReference>
<evidence type="ECO:0000256" key="3">
    <source>
        <dbReference type="HAMAP-Rule" id="MF_01121"/>
    </source>
</evidence>
<comment type="caution">
    <text evidence="3 4">Lacks conserved residue(s) required for the propagation of feature annotation.</text>
</comment>
<dbReference type="CDD" id="cd01412">
    <property type="entry name" value="SIRT5_Af1_CobB"/>
    <property type="match status" value="1"/>
</dbReference>
<name>A0A4R3NNV4_9GAMM</name>
<comment type="cofactor">
    <cofactor evidence="3">
        <name>Zn(2+)</name>
        <dbReference type="ChEBI" id="CHEBI:29105"/>
    </cofactor>
    <text evidence="3">Binds 1 zinc ion per subunit.</text>
</comment>
<comment type="catalytic activity">
    <reaction evidence="3">
        <text>N(6)-succinyl-L-lysyl-[protein] + NAD(+) + H2O = 2''-O-succinyl-ADP-D-ribose + nicotinamide + L-lysyl-[protein]</text>
        <dbReference type="Rhea" id="RHEA:47668"/>
        <dbReference type="Rhea" id="RHEA-COMP:9752"/>
        <dbReference type="Rhea" id="RHEA-COMP:11877"/>
        <dbReference type="ChEBI" id="CHEBI:15377"/>
        <dbReference type="ChEBI" id="CHEBI:17154"/>
        <dbReference type="ChEBI" id="CHEBI:29969"/>
        <dbReference type="ChEBI" id="CHEBI:57540"/>
        <dbReference type="ChEBI" id="CHEBI:87830"/>
        <dbReference type="ChEBI" id="CHEBI:87832"/>
    </reaction>
</comment>
<feature type="binding site" evidence="3">
    <location>
        <begin position="212"/>
        <end position="214"/>
    </location>
    <ligand>
        <name>NAD(+)</name>
        <dbReference type="ChEBI" id="CHEBI:57540"/>
    </ligand>
</feature>
<feature type="binding site" evidence="3">
    <location>
        <position position="153"/>
    </location>
    <ligand>
        <name>Zn(2+)</name>
        <dbReference type="ChEBI" id="CHEBI:29105"/>
    </ligand>
</feature>
<dbReference type="GO" id="GO:0036055">
    <property type="term" value="F:protein-succinyllysine desuccinylase activity"/>
    <property type="evidence" value="ECO:0007669"/>
    <property type="project" value="UniProtKB-UniRule"/>
</dbReference>
<organism evidence="6 7">
    <name type="scientific">Providencia alcalifaciens</name>
    <dbReference type="NCBI Taxonomy" id="126385"/>
    <lineage>
        <taxon>Bacteria</taxon>
        <taxon>Pseudomonadati</taxon>
        <taxon>Pseudomonadota</taxon>
        <taxon>Gammaproteobacteria</taxon>
        <taxon>Enterobacterales</taxon>
        <taxon>Morganellaceae</taxon>
        <taxon>Providencia</taxon>
    </lineage>
</organism>
<dbReference type="InterPro" id="IPR026591">
    <property type="entry name" value="Sirtuin_cat_small_dom_sf"/>
</dbReference>
<evidence type="ECO:0000256" key="4">
    <source>
        <dbReference type="PROSITE-ProRule" id="PRU00236"/>
    </source>
</evidence>
<feature type="binding site" evidence="3">
    <location>
        <position position="256"/>
    </location>
    <ligand>
        <name>NAD(+)</name>
        <dbReference type="ChEBI" id="CHEBI:57540"/>
    </ligand>
</feature>
<comment type="catalytic activity">
    <reaction evidence="3">
        <text>N(6)-(2-hydroxyisobutanoyl)-L-lysyl-[protein] + NAD(+) + H2O = 2''-O-(2-hydroxyisobutanoyl)-ADP-D-ribose + nicotinamide + L-lysyl-[protein]</text>
        <dbReference type="Rhea" id="RHEA:24364"/>
        <dbReference type="Rhea" id="RHEA-COMP:9752"/>
        <dbReference type="Rhea" id="RHEA-COMP:15921"/>
        <dbReference type="ChEBI" id="CHEBI:15377"/>
        <dbReference type="ChEBI" id="CHEBI:17154"/>
        <dbReference type="ChEBI" id="CHEBI:29969"/>
        <dbReference type="ChEBI" id="CHEBI:57540"/>
        <dbReference type="ChEBI" id="CHEBI:144968"/>
        <dbReference type="ChEBI" id="CHEBI:144969"/>
    </reaction>
</comment>
<keyword evidence="1" id="KW-0808">Transferase</keyword>
<feature type="binding site" evidence="3">
    <location>
        <begin position="46"/>
        <end position="65"/>
    </location>
    <ligand>
        <name>NAD(+)</name>
        <dbReference type="ChEBI" id="CHEBI:57540"/>
    </ligand>
</feature>
<dbReference type="Gene3D" id="3.40.50.1220">
    <property type="entry name" value="TPP-binding domain"/>
    <property type="match status" value="1"/>
</dbReference>
<dbReference type="GO" id="GO:0070403">
    <property type="term" value="F:NAD+ binding"/>
    <property type="evidence" value="ECO:0007669"/>
    <property type="project" value="UniProtKB-UniRule"/>
</dbReference>
<dbReference type="InterPro" id="IPR029035">
    <property type="entry name" value="DHS-like_NAD/FAD-binding_dom"/>
</dbReference>
<dbReference type="PANTHER" id="PTHR11085">
    <property type="entry name" value="NAD-DEPENDENT PROTEIN DEACYLASE SIRTUIN-5, MITOCHONDRIAL-RELATED"/>
    <property type="match status" value="1"/>
</dbReference>
<comment type="domain">
    <text evidence="3">2 residues (Tyr-90 and Arg-93) present in a large hydrophobic pocket are probably involved in substrate specificity. They are important for desuccinylation activity, but dispensable for deacetylation activity.</text>
</comment>
<dbReference type="InterPro" id="IPR026590">
    <property type="entry name" value="Ssirtuin_cat_dom"/>
</dbReference>
<comment type="subcellular location">
    <subcellularLocation>
        <location evidence="3">Cytoplasm</location>
    </subcellularLocation>
</comment>
<evidence type="ECO:0000259" key="5">
    <source>
        <dbReference type="PROSITE" id="PS50305"/>
    </source>
</evidence>
<dbReference type="InterPro" id="IPR050134">
    <property type="entry name" value="NAD-dep_sirtuin_deacylases"/>
</dbReference>
<feature type="domain" description="Deacetylase sirtuin-type" evidence="5">
    <location>
        <begin position="21"/>
        <end position="275"/>
    </location>
</feature>
<dbReference type="EC" id="2.3.1.286" evidence="3"/>
<feature type="binding site" evidence="3">
    <location>
        <position position="90"/>
    </location>
    <ligand>
        <name>substrate</name>
    </ligand>
</feature>
<dbReference type="GO" id="GO:0005737">
    <property type="term" value="C:cytoplasm"/>
    <property type="evidence" value="ECO:0007669"/>
    <property type="project" value="UniProtKB-SubCell"/>
</dbReference>
<comment type="caution">
    <text evidence="6">The sequence shown here is derived from an EMBL/GenBank/DDBJ whole genome shotgun (WGS) entry which is preliminary data.</text>
</comment>
<feature type="binding site" evidence="3">
    <location>
        <position position="172"/>
    </location>
    <ligand>
        <name>Zn(2+)</name>
        <dbReference type="ChEBI" id="CHEBI:29105"/>
    </ligand>
</feature>
<accession>A0A4R3NNV4</accession>
<comment type="similarity">
    <text evidence="3">Belongs to the sirtuin family. Class III subfamily.</text>
</comment>
<feature type="active site" description="Proton acceptor" evidence="3">
    <location>
        <position position="145"/>
    </location>
</feature>
<dbReference type="NCBIfam" id="NF001755">
    <property type="entry name" value="PRK00481.1-5"/>
    <property type="match status" value="1"/>
</dbReference>
<comment type="function">
    <text evidence="3">NAD-dependent lysine deacetylase that specifically removes acetyl groups on target proteins. Also acts as a protein-lysine deacylase by mediating protein desuccinylation and de-2-hydroxyisobutyrylation. Modulates the activities of several proteins which are inactive in their acylated form.</text>
</comment>
<evidence type="ECO:0000256" key="2">
    <source>
        <dbReference type="ARBA" id="ARBA00023027"/>
    </source>
</evidence>
<feature type="binding site" evidence="3">
    <location>
        <begin position="238"/>
        <end position="240"/>
    </location>
    <ligand>
        <name>NAD(+)</name>
        <dbReference type="ChEBI" id="CHEBI:57540"/>
    </ligand>
</feature>
<comment type="catalytic activity">
    <reaction evidence="3">
        <text>N(6)-acetyl-L-lysyl-[protein] + NAD(+) + H2O = 2''-O-acetyl-ADP-D-ribose + nicotinamide + L-lysyl-[protein]</text>
        <dbReference type="Rhea" id="RHEA:43636"/>
        <dbReference type="Rhea" id="RHEA-COMP:9752"/>
        <dbReference type="Rhea" id="RHEA-COMP:10731"/>
        <dbReference type="ChEBI" id="CHEBI:15377"/>
        <dbReference type="ChEBI" id="CHEBI:17154"/>
        <dbReference type="ChEBI" id="CHEBI:29969"/>
        <dbReference type="ChEBI" id="CHEBI:57540"/>
        <dbReference type="ChEBI" id="CHEBI:61930"/>
        <dbReference type="ChEBI" id="CHEBI:83767"/>
        <dbReference type="EC" id="2.3.1.286"/>
    </reaction>
</comment>
<evidence type="ECO:0000313" key="7">
    <source>
        <dbReference type="Proteomes" id="UP000295055"/>
    </source>
</evidence>
<dbReference type="SUPFAM" id="SSF52467">
    <property type="entry name" value="DHS-like NAD/FAD-binding domain"/>
    <property type="match status" value="1"/>
</dbReference>
<feature type="binding site" evidence="3">
    <location>
        <position position="93"/>
    </location>
    <ligand>
        <name>substrate</name>
    </ligand>
</feature>
<dbReference type="InterPro" id="IPR003000">
    <property type="entry name" value="Sirtuin"/>
</dbReference>
<evidence type="ECO:0000313" key="6">
    <source>
        <dbReference type="EMBL" id="TCT36603.1"/>
    </source>
</evidence>
<proteinExistence type="inferred from homology"/>